<feature type="repeat" description="WD" evidence="1">
    <location>
        <begin position="355"/>
        <end position="396"/>
    </location>
</feature>
<dbReference type="SUPFAM" id="SSF50978">
    <property type="entry name" value="WD40 repeat-like"/>
    <property type="match status" value="2"/>
</dbReference>
<keyword evidence="3" id="KW-0472">Membrane</keyword>
<evidence type="ECO:0000256" key="2">
    <source>
        <dbReference type="SAM" id="Coils"/>
    </source>
</evidence>
<gene>
    <name evidence="4" type="ORF">IMG5_102160</name>
</gene>
<dbReference type="PANTHER" id="PTHR32215">
    <property type="entry name" value="CILIA- AND FLAGELLA-ASSOCIATED PROTEIN 57"/>
    <property type="match status" value="1"/>
</dbReference>
<keyword evidence="4" id="KW-0378">Hydrolase</keyword>
<sequence length="1344" mass="160786">MTETNSSLPKQNFNFAIKSILGYRNDLKQSIYQHKDNTSYIYPGGNAIIINNIDSKQQFLTPYPGTKGITCITQSPSKRYLAWAEESTSGIIVIYDFLRPEKRKIITTQDCKSSSYIALDFSKSDETKYLIALSSLPDCQLFYIQWNKQKIISSVQIKQMSINLKFINIFFHPKEEDFIGLLGNSQIRSYKLCQDLILRQKDQPFTKIKYQQNSYNYLSYCILQDENMLVGTDSGEILLFNSQFEFKLILSQSPINEGFSIECITQFSEGFLVGSNNSNILIFVKSDIDIKNPYIRLDKKIQIKDFPSKIISLLLTPNQDKLYIGTDNNQLLYASFSSEISAINEENLLFEPCISYFHQQKITSLDVCIRKYLIVTCSIDKSVKIWNYKENAIESQTTFDEEAYSVSFHPSGLYIIVSFIETIKLLNIYQQQLISFKELHVRNCKDVKFSNGGGLFVVNNFSTIQVYQFQTGEKIENLNFQGAGRVRCFFWDEDDLGFFTGNSEGNVFFWKIDELSPQKTQILSIQGLQIQSISALQHVESGNLERIVFVSGQQEEKCIYRIHIQTKQDKEARDFLGDAKKIYVISHLGKILVEDEVCCMKIMKNREWLMYSCGIRVQFMRIFQEKERENVKDIQGNFKKVNCLGISYDDFYAFSGGEEGCLVIYENKKKDQNDVLLSEDFLMKKENFEKIKEENNNLKEQIKAEKLKLVNIQNEKERIIEEKISELKNVKIQRENIYKQAIEDILNEKNQKNQNFENQIEKNKESHQKNREIILNEYKRKIQMQTERKEKLFLKKKNEQIKFKSEQHKIISDFQKQFKEKTQQFEDLLTNEKEKYQNLYQKRQILQLNFEKMRNRIECEAEEQIEKLKMENDNNMNDLFLNLEKNEIKKMEKKSNFEIEAQKLEEQKNKLKKIIEDINQIQDTNKMLLKEKDNNQRDILDRENAINDKSKRIYELKQKTQELEKFKFVLDYKIKELKRDIGPKEEEIMKMKEQISNMNSEIQHFIRTNNNLLLIVNDLKLRQKGMKQELINQQKSINQNEQYIKLFEQEISNTHSEIYVYIYIIILFYYYNIKNFKNLKQKAINLYKQYVQGDELARKRIQNNNKQKEINKERIYLEKSVSSLKLKHDKIKLQIKMYKILIYRNIYYQKNTEIIMKHNTFLIFEINYLRKDMKSFVKEIEKNKQEAELKELVNFKDYQILEKYIQQLEDNKKEIIKNIEEQKKNNELLKSKKIINIYIYIYIYILYIYIYKYQLLQYFLYLYKIRKTQLYKLIDIKQFFLNKLKQISIFQNINLNIYIQIIKYTQQFFLFFQIQIYIILKVQLNFLFLIKQKNQYGKYNIWRF</sequence>
<keyword evidence="3" id="KW-0812">Transmembrane</keyword>
<dbReference type="EMBL" id="GL983817">
    <property type="protein sequence ID" value="EGR31777.1"/>
    <property type="molecule type" value="Genomic_DNA"/>
</dbReference>
<dbReference type="InParanoid" id="G0QSL8"/>
<feature type="transmembrane region" description="Helical" evidence="3">
    <location>
        <begin position="1058"/>
        <end position="1073"/>
    </location>
</feature>
<dbReference type="EC" id="3.1.11.5" evidence="4"/>
<feature type="transmembrane region" description="Helical" evidence="3">
    <location>
        <begin position="1234"/>
        <end position="1251"/>
    </location>
</feature>
<accession>G0QSL8</accession>
<keyword evidence="2" id="KW-0175">Coiled coil</keyword>
<dbReference type="InterPro" id="IPR015943">
    <property type="entry name" value="WD40/YVTN_repeat-like_dom_sf"/>
</dbReference>
<dbReference type="InterPro" id="IPR052993">
    <property type="entry name" value="CFA-57"/>
</dbReference>
<dbReference type="STRING" id="857967.G0QSL8"/>
<dbReference type="PROSITE" id="PS50082">
    <property type="entry name" value="WD_REPEATS_2"/>
    <property type="match status" value="1"/>
</dbReference>
<evidence type="ECO:0000256" key="3">
    <source>
        <dbReference type="SAM" id="Phobius"/>
    </source>
</evidence>
<dbReference type="GO" id="GO:0008663">
    <property type="term" value="F:2',3'-cyclic-nucleotide 2'-phosphodiesterase activity"/>
    <property type="evidence" value="ECO:0007669"/>
    <property type="project" value="UniProtKB-EC"/>
</dbReference>
<proteinExistence type="predicted"/>
<dbReference type="Gene3D" id="2.130.10.10">
    <property type="entry name" value="YVTN repeat-like/Quinoprotein amine dehydrogenase"/>
    <property type="match status" value="2"/>
</dbReference>
<name>G0QSL8_ICHMU</name>
<evidence type="ECO:0000256" key="1">
    <source>
        <dbReference type="PROSITE-ProRule" id="PRU00221"/>
    </source>
</evidence>
<dbReference type="RefSeq" id="XP_004035263.1">
    <property type="nucleotide sequence ID" value="XM_004035215.1"/>
</dbReference>
<dbReference type="GeneID" id="14907924"/>
<dbReference type="Proteomes" id="UP000008983">
    <property type="component" value="Unassembled WGS sequence"/>
</dbReference>
<feature type="coiled-coil region" evidence="2">
    <location>
        <begin position="1170"/>
        <end position="1232"/>
    </location>
</feature>
<protein>
    <submittedName>
        <fullName evidence="4">WD repeat protein</fullName>
        <ecNumber evidence="4">3.1.11.5</ecNumber>
        <ecNumber evidence="4">3.1.4.16</ecNumber>
    </submittedName>
</protein>
<dbReference type="InterPro" id="IPR001680">
    <property type="entry name" value="WD40_rpt"/>
</dbReference>
<dbReference type="eggNOG" id="ENOG502QTIS">
    <property type="taxonomic scope" value="Eukaryota"/>
</dbReference>
<evidence type="ECO:0000313" key="4">
    <source>
        <dbReference type="EMBL" id="EGR31777.1"/>
    </source>
</evidence>
<feature type="coiled-coil region" evidence="2">
    <location>
        <begin position="829"/>
        <end position="938"/>
    </location>
</feature>
<evidence type="ECO:0000313" key="5">
    <source>
        <dbReference type="Proteomes" id="UP000008983"/>
    </source>
</evidence>
<feature type="coiled-coil region" evidence="2">
    <location>
        <begin position="681"/>
        <end position="795"/>
    </location>
</feature>
<feature type="transmembrane region" description="Helical" evidence="3">
    <location>
        <begin position="1308"/>
        <end position="1330"/>
    </location>
</feature>
<dbReference type="InterPro" id="IPR036322">
    <property type="entry name" value="WD40_repeat_dom_sf"/>
</dbReference>
<keyword evidence="5" id="KW-1185">Reference proteome</keyword>
<dbReference type="OMA" id="CHTWLPD"/>
<organism evidence="4 5">
    <name type="scientific">Ichthyophthirius multifiliis</name>
    <name type="common">White spot disease agent</name>
    <name type="synonym">Ich</name>
    <dbReference type="NCBI Taxonomy" id="5932"/>
    <lineage>
        <taxon>Eukaryota</taxon>
        <taxon>Sar</taxon>
        <taxon>Alveolata</taxon>
        <taxon>Ciliophora</taxon>
        <taxon>Intramacronucleata</taxon>
        <taxon>Oligohymenophorea</taxon>
        <taxon>Hymenostomatida</taxon>
        <taxon>Ophryoglenina</taxon>
        <taxon>Ichthyophthirius</taxon>
    </lineage>
</organism>
<dbReference type="OrthoDB" id="47276at2759"/>
<keyword evidence="3" id="KW-1133">Transmembrane helix</keyword>
<dbReference type="SMART" id="SM00320">
    <property type="entry name" value="WD40"/>
    <property type="match status" value="5"/>
</dbReference>
<dbReference type="GO" id="GO:0008854">
    <property type="term" value="F:exodeoxyribonuclease V activity"/>
    <property type="evidence" value="ECO:0007669"/>
    <property type="project" value="UniProtKB-EC"/>
</dbReference>
<reference evidence="4 5" key="1">
    <citation type="submission" date="2011-07" db="EMBL/GenBank/DDBJ databases">
        <authorList>
            <person name="Coyne R."/>
            <person name="Brami D."/>
            <person name="Johnson J."/>
            <person name="Hostetler J."/>
            <person name="Hannick L."/>
            <person name="Clark T."/>
            <person name="Cassidy-Hanley D."/>
            <person name="Inman J."/>
        </authorList>
    </citation>
    <scope>NUCLEOTIDE SEQUENCE [LARGE SCALE GENOMIC DNA]</scope>
    <source>
        <strain evidence="4 5">G5</strain>
    </source>
</reference>
<keyword evidence="1" id="KW-0853">WD repeat</keyword>
<dbReference type="EC" id="3.1.4.16" evidence="4"/>
<dbReference type="Pfam" id="PF00400">
    <property type="entry name" value="WD40"/>
    <property type="match status" value="1"/>
</dbReference>
<dbReference type="PANTHER" id="PTHR32215:SF0">
    <property type="entry name" value="CILIA- AND FLAGELLA-ASSOCIATED PROTEIN 57"/>
    <property type="match status" value="1"/>
</dbReference>